<sequence length="1179" mass="128213">MSTAPIDWQSLVDEAIRRRKAERLSQRSLAALAGVSVPTVNAFEQGEINLRFDRVVAILRVLGLFAAPEADLLASFMRAARSRFDARVEGQPADHWTRTPHGHFELAFEIVGLTALPMKVLREWLAEQPSPAIWDPFGAPSDRRLQTIDSALEHWVDAGHTADPTLGAFWRLDPRGLGFVRDGYREDAPGILSPGAIFDLSLPIHQLGSLLRQAASLARLAGADETAPVRVRGRYQGLSGRVLQAWADPKLRESVPDGAQALSDTAEIDRDLDVGLIESDPATAISMSLAPLFERFSGYVLERSTVAAQLGVTGRKQGVSIGPFAVSKDLIAKLGDEALRELLGKLLEAEAAAQGVPLTGIDLGGGQTAPDGGIDARLQWREGPKPKDWLPARDIIYQSKAQVLPPAAISREMRPNDRLRPIFAELASVSGAYILFTTDDIGSKGQADRIAKMREALSDLPNADRITLDFLGPDRIARWANQHPGVALWLLQAAGRPLRGWRPYGNWSAEASADTPYLLDDTARAKVGGIEGDIREALAAMRSVLSQGSGCVRLVGISGMGKTRLAEAVFDQRIIAGPALPTALAVYADAGLELGTGAPLVAEQLVLAGTEAVLIVDNATARTHAQLAEIVRRTGSRVSLLSIDYDIEDEAPNDTLVVRLERNSGPLLQSLLKQRVPQLSDAEVDHLAGFSEGNARVALAIARGAAKGVNLASASDAELIDRLFQIERGGDPDARRAANAAALVYAFLVEGSDGQAEYPVLAEIAGISPAAFYRHIEMMIVWGLAQKRGAQRAVKPDPIANQLAAAMLRLSDPETILRAFAAGPERLFASFARRLGQLEAEPRAAEIAKRLISPNGWLSAPADWSDEQERAFFGLAPSAPEAVLSFIERALPEGKETALASSYHTREDTGELLVHLAYDPALFERAMLCLVSLIRIDGRPDNERSNLRDHFLQRFWPALSWTRALLAPRLAVIDRLLDDPDVAVRALGLEALDHMLDTDNLSSSFAPAFGSQARTSEWRPRGADYIAWIDAAASRIQRIVETEPTLAARARSIVVQHLRAHAASGIEDKAIALARQIKPLGYWDEGWRSANDALHFGSRTEALQAYEYELRPKNEEQFFEAFVIGEPWRHWHPAGKDQRHTRKVEVLARGLGPAACKACPAAGRISAAGRRSRWRIQHA</sequence>
<evidence type="ECO:0000313" key="2">
    <source>
        <dbReference type="EMBL" id="MBB5985489.1"/>
    </source>
</evidence>
<gene>
    <name evidence="2" type="ORF">HNP60_001463</name>
</gene>
<evidence type="ECO:0000259" key="1">
    <source>
        <dbReference type="PROSITE" id="PS50943"/>
    </source>
</evidence>
<dbReference type="InterPro" id="IPR027417">
    <property type="entry name" value="P-loop_NTPase"/>
</dbReference>
<proteinExistence type="predicted"/>
<reference evidence="2 3" key="1">
    <citation type="submission" date="2020-08" db="EMBL/GenBank/DDBJ databases">
        <title>Exploring microbial biodiversity for novel pathways involved in the catabolism of aromatic compounds derived from lignin.</title>
        <authorList>
            <person name="Elkins J."/>
        </authorList>
    </citation>
    <scope>NUCLEOTIDE SEQUENCE [LARGE SCALE GENOMIC DNA]</scope>
    <source>
        <strain evidence="2 3">B1D3A</strain>
    </source>
</reference>
<organism evidence="2 3">
    <name type="scientific">Sphingobium lignivorans</name>
    <dbReference type="NCBI Taxonomy" id="2735886"/>
    <lineage>
        <taxon>Bacteria</taxon>
        <taxon>Pseudomonadati</taxon>
        <taxon>Pseudomonadota</taxon>
        <taxon>Alphaproteobacteria</taxon>
        <taxon>Sphingomonadales</taxon>
        <taxon>Sphingomonadaceae</taxon>
        <taxon>Sphingobium</taxon>
    </lineage>
</organism>
<dbReference type="CDD" id="cd00093">
    <property type="entry name" value="HTH_XRE"/>
    <property type="match status" value="1"/>
</dbReference>
<protein>
    <submittedName>
        <fullName evidence="2">Transcriptional regulator with XRE-family HTH domain</fullName>
    </submittedName>
</protein>
<dbReference type="SUPFAM" id="SSF47413">
    <property type="entry name" value="lambda repressor-like DNA-binding domains"/>
    <property type="match status" value="1"/>
</dbReference>
<dbReference type="SMART" id="SM00530">
    <property type="entry name" value="HTH_XRE"/>
    <property type="match status" value="1"/>
</dbReference>
<name>A0ABR6NDY3_9SPHN</name>
<evidence type="ECO:0000313" key="3">
    <source>
        <dbReference type="Proteomes" id="UP001138540"/>
    </source>
</evidence>
<keyword evidence="3" id="KW-1185">Reference proteome</keyword>
<accession>A0ABR6NDY3</accession>
<dbReference type="Pfam" id="PF01381">
    <property type="entry name" value="HTH_3"/>
    <property type="match status" value="1"/>
</dbReference>
<dbReference type="InterPro" id="IPR001387">
    <property type="entry name" value="Cro/C1-type_HTH"/>
</dbReference>
<comment type="caution">
    <text evidence="2">The sequence shown here is derived from an EMBL/GenBank/DDBJ whole genome shotgun (WGS) entry which is preliminary data.</text>
</comment>
<dbReference type="InterPro" id="IPR010982">
    <property type="entry name" value="Lambda_DNA-bd_dom_sf"/>
</dbReference>
<dbReference type="RefSeq" id="WP_184151969.1">
    <property type="nucleotide sequence ID" value="NZ_JACHKA010000001.1"/>
</dbReference>
<dbReference type="Proteomes" id="UP001138540">
    <property type="component" value="Unassembled WGS sequence"/>
</dbReference>
<dbReference type="Gene3D" id="1.10.260.40">
    <property type="entry name" value="lambda repressor-like DNA-binding domains"/>
    <property type="match status" value="1"/>
</dbReference>
<dbReference type="EMBL" id="JACHKA010000001">
    <property type="protein sequence ID" value="MBB5985489.1"/>
    <property type="molecule type" value="Genomic_DNA"/>
</dbReference>
<dbReference type="SUPFAM" id="SSF52540">
    <property type="entry name" value="P-loop containing nucleoside triphosphate hydrolases"/>
    <property type="match status" value="1"/>
</dbReference>
<feature type="domain" description="HTH cro/C1-type" evidence="1">
    <location>
        <begin position="17"/>
        <end position="72"/>
    </location>
</feature>
<dbReference type="PROSITE" id="PS50943">
    <property type="entry name" value="HTH_CROC1"/>
    <property type="match status" value="1"/>
</dbReference>